<gene>
    <name evidence="1" type="ORF">HNR67_000897</name>
</gene>
<proteinExistence type="predicted"/>
<sequence length="157" mass="17538">MSELRWDEVADLFDPDNGILPDVEVTGTTVADWQTVFDLVRARGWQHRYVPEVGEAELPAAAEIFAGGTVLDAELHVLPAPAMVAIFRFYRAETVDFDVHLEELQGQGPLDVLCGFYRDIGRALGKSVVMTFEGHRELPMIGYDVRLDRVVRLAPPD</sequence>
<protein>
    <submittedName>
        <fullName evidence="1">Uncharacterized protein</fullName>
    </submittedName>
</protein>
<dbReference type="RefSeq" id="WP_185000859.1">
    <property type="nucleotide sequence ID" value="NZ_BAAAUI010000024.1"/>
</dbReference>
<comment type="caution">
    <text evidence="1">The sequence shown here is derived from an EMBL/GenBank/DDBJ whole genome shotgun (WGS) entry which is preliminary data.</text>
</comment>
<name>A0A7W7C7R7_9PSEU</name>
<evidence type="ECO:0000313" key="2">
    <source>
        <dbReference type="Proteomes" id="UP000533598"/>
    </source>
</evidence>
<reference evidence="1 2" key="1">
    <citation type="submission" date="2020-08" db="EMBL/GenBank/DDBJ databases">
        <title>Sequencing the genomes of 1000 actinobacteria strains.</title>
        <authorList>
            <person name="Klenk H.-P."/>
        </authorList>
    </citation>
    <scope>NUCLEOTIDE SEQUENCE [LARGE SCALE GENOMIC DNA]</scope>
    <source>
        <strain evidence="1 2">DSM 44230</strain>
    </source>
</reference>
<dbReference type="AlphaFoldDB" id="A0A7W7C7R7"/>
<accession>A0A7W7C7R7</accession>
<organism evidence="1 2">
    <name type="scientific">Crossiella cryophila</name>
    <dbReference type="NCBI Taxonomy" id="43355"/>
    <lineage>
        <taxon>Bacteria</taxon>
        <taxon>Bacillati</taxon>
        <taxon>Actinomycetota</taxon>
        <taxon>Actinomycetes</taxon>
        <taxon>Pseudonocardiales</taxon>
        <taxon>Pseudonocardiaceae</taxon>
        <taxon>Crossiella</taxon>
    </lineage>
</organism>
<dbReference type="Proteomes" id="UP000533598">
    <property type="component" value="Unassembled WGS sequence"/>
</dbReference>
<dbReference type="EMBL" id="JACHMH010000001">
    <property type="protein sequence ID" value="MBB4674779.1"/>
    <property type="molecule type" value="Genomic_DNA"/>
</dbReference>
<evidence type="ECO:0000313" key="1">
    <source>
        <dbReference type="EMBL" id="MBB4674779.1"/>
    </source>
</evidence>
<keyword evidence="2" id="KW-1185">Reference proteome</keyword>